<keyword evidence="4" id="KW-1185">Reference proteome</keyword>
<evidence type="ECO:0000313" key="4">
    <source>
        <dbReference type="Proteomes" id="UP000813444"/>
    </source>
</evidence>
<dbReference type="Gene3D" id="2.120.10.70">
    <property type="entry name" value="Fucose-specific lectin"/>
    <property type="match status" value="1"/>
</dbReference>
<organism evidence="3 4">
    <name type="scientific">Stachybotrys elegans</name>
    <dbReference type="NCBI Taxonomy" id="80388"/>
    <lineage>
        <taxon>Eukaryota</taxon>
        <taxon>Fungi</taxon>
        <taxon>Dikarya</taxon>
        <taxon>Ascomycota</taxon>
        <taxon>Pezizomycotina</taxon>
        <taxon>Sordariomycetes</taxon>
        <taxon>Hypocreomycetidae</taxon>
        <taxon>Hypocreales</taxon>
        <taxon>Stachybotryaceae</taxon>
        <taxon>Stachybotrys</taxon>
    </lineage>
</organism>
<dbReference type="AlphaFoldDB" id="A0A8K0SPE6"/>
<proteinExistence type="predicted"/>
<feature type="compositionally biased region" description="Polar residues" evidence="1">
    <location>
        <begin position="51"/>
        <end position="61"/>
    </location>
</feature>
<comment type="caution">
    <text evidence="3">The sequence shown here is derived from an EMBL/GenBank/DDBJ whole genome shotgun (WGS) entry which is preliminary data.</text>
</comment>
<reference evidence="3" key="1">
    <citation type="journal article" date="2021" name="Nat. Commun.">
        <title>Genetic determinants of endophytism in the Arabidopsis root mycobiome.</title>
        <authorList>
            <person name="Mesny F."/>
            <person name="Miyauchi S."/>
            <person name="Thiergart T."/>
            <person name="Pickel B."/>
            <person name="Atanasova L."/>
            <person name="Karlsson M."/>
            <person name="Huettel B."/>
            <person name="Barry K.W."/>
            <person name="Haridas S."/>
            <person name="Chen C."/>
            <person name="Bauer D."/>
            <person name="Andreopoulos W."/>
            <person name="Pangilinan J."/>
            <person name="LaButti K."/>
            <person name="Riley R."/>
            <person name="Lipzen A."/>
            <person name="Clum A."/>
            <person name="Drula E."/>
            <person name="Henrissat B."/>
            <person name="Kohler A."/>
            <person name="Grigoriev I.V."/>
            <person name="Martin F.M."/>
            <person name="Hacquard S."/>
        </authorList>
    </citation>
    <scope>NUCLEOTIDE SEQUENCE</scope>
    <source>
        <strain evidence="3">MPI-CAGE-CH-0235</strain>
    </source>
</reference>
<dbReference type="EMBL" id="JAGPNK010000012">
    <property type="protein sequence ID" value="KAH7310499.1"/>
    <property type="molecule type" value="Genomic_DNA"/>
</dbReference>
<sequence>MEHRIQSPHDYGEWSGLEAVRDNEAPQAVGHGYDETPQVLSHGSNEHQHQHSSLEQSTSSPDSHEPHPEKTTAAGPWWRRRRYIAIIVVTVALVIGGILGGVLGARAAEGSDSTPPPTSVARGSPLAVTSYSTRSWDEIILAFKDNEGNPKYSIRRNRNRNRNSPWPPPQTIRGVAPLEQSRLALSTQAYGANTSYTLFYVNETSFINSVNISTFDSNPKWRDGAVGAEGYQASETGSLSAYGPWIVYRNGLSSLRIRHAGGARGHRNDSSTAHAAYNSVVPSAASKWVMVPLLTNSTSLKQRFDWAVICQQEDGTLGAYVWTQIGWYGSIAESEEDELLEEPIRSWPQSFPDNITIPMGGAFSAFVTARSNGSELVNTYILYQDEDRHIKQAWMDDSEEWQFSSPEALRYADEDTDIACLTMSMSPTHLDADDWRFPVFLSADINLQRCFFQRGGYIIEVSRVDNEWRETARIPDEES</sequence>
<gene>
    <name evidence="3" type="ORF">B0I35DRAFT_439164</name>
</gene>
<name>A0A8K0SPE6_9HYPO</name>
<protein>
    <recommendedName>
        <fullName evidence="5">Fucose-specific lectin</fullName>
    </recommendedName>
</protein>
<feature type="compositionally biased region" description="Basic and acidic residues" evidence="1">
    <location>
        <begin position="1"/>
        <end position="12"/>
    </location>
</feature>
<dbReference type="OrthoDB" id="3800077at2759"/>
<dbReference type="Proteomes" id="UP000813444">
    <property type="component" value="Unassembled WGS sequence"/>
</dbReference>
<evidence type="ECO:0000256" key="1">
    <source>
        <dbReference type="SAM" id="MobiDB-lite"/>
    </source>
</evidence>
<keyword evidence="2" id="KW-0812">Transmembrane</keyword>
<feature type="transmembrane region" description="Helical" evidence="2">
    <location>
        <begin position="83"/>
        <end position="105"/>
    </location>
</feature>
<evidence type="ECO:0008006" key="5">
    <source>
        <dbReference type="Google" id="ProtNLM"/>
    </source>
</evidence>
<feature type="region of interest" description="Disordered" evidence="1">
    <location>
        <begin position="150"/>
        <end position="172"/>
    </location>
</feature>
<keyword evidence="2" id="KW-0472">Membrane</keyword>
<accession>A0A8K0SPE6</accession>
<keyword evidence="2" id="KW-1133">Transmembrane helix</keyword>
<evidence type="ECO:0000256" key="2">
    <source>
        <dbReference type="SAM" id="Phobius"/>
    </source>
</evidence>
<evidence type="ECO:0000313" key="3">
    <source>
        <dbReference type="EMBL" id="KAH7310499.1"/>
    </source>
</evidence>
<dbReference type="SUPFAM" id="SSF89372">
    <property type="entry name" value="Fucose-specific lectin"/>
    <property type="match status" value="1"/>
</dbReference>
<feature type="region of interest" description="Disordered" evidence="1">
    <location>
        <begin position="1"/>
        <end position="74"/>
    </location>
</feature>